<sequence length="77" mass="8507">MYGLGAGIMSKNIYRALGLANQIRAGRVWINSYDDFSVQAPFGGYKASGHGREKGKEMLDNYLETKCVFVPLDGQKC</sequence>
<dbReference type="AlphaFoldDB" id="A0ABD3QLF4"/>
<dbReference type="EMBL" id="JALLPJ020000216">
    <property type="protein sequence ID" value="KAL3798480.1"/>
    <property type="molecule type" value="Genomic_DNA"/>
</dbReference>
<dbReference type="InterPro" id="IPR016161">
    <property type="entry name" value="Ald_DH/histidinol_DH"/>
</dbReference>
<organism evidence="2 3">
    <name type="scientific">Cyclotella atomus</name>
    <dbReference type="NCBI Taxonomy" id="382360"/>
    <lineage>
        <taxon>Eukaryota</taxon>
        <taxon>Sar</taxon>
        <taxon>Stramenopiles</taxon>
        <taxon>Ochrophyta</taxon>
        <taxon>Bacillariophyta</taxon>
        <taxon>Coscinodiscophyceae</taxon>
        <taxon>Thalassiosirophycidae</taxon>
        <taxon>Stephanodiscales</taxon>
        <taxon>Stephanodiscaceae</taxon>
        <taxon>Cyclotella</taxon>
    </lineage>
</organism>
<dbReference type="InterPro" id="IPR016163">
    <property type="entry name" value="Ald_DH_C"/>
</dbReference>
<comment type="caution">
    <text evidence="2">The sequence shown here is derived from an EMBL/GenBank/DDBJ whole genome shotgun (WGS) entry which is preliminary data.</text>
</comment>
<protein>
    <recommendedName>
        <fullName evidence="1">Aldehyde dehydrogenase domain-containing protein</fullName>
    </recommendedName>
</protein>
<dbReference type="InterPro" id="IPR015590">
    <property type="entry name" value="Aldehyde_DH_dom"/>
</dbReference>
<feature type="domain" description="Aldehyde dehydrogenase" evidence="1">
    <location>
        <begin position="2"/>
        <end position="68"/>
    </location>
</feature>
<reference evidence="2 3" key="1">
    <citation type="submission" date="2024-10" db="EMBL/GenBank/DDBJ databases">
        <title>Updated reference genomes for cyclostephanoid diatoms.</title>
        <authorList>
            <person name="Roberts W.R."/>
            <person name="Alverson A.J."/>
        </authorList>
    </citation>
    <scope>NUCLEOTIDE SEQUENCE [LARGE SCALE GENOMIC DNA]</scope>
    <source>
        <strain evidence="2 3">AJA010-31</strain>
    </source>
</reference>
<dbReference type="Proteomes" id="UP001530400">
    <property type="component" value="Unassembled WGS sequence"/>
</dbReference>
<evidence type="ECO:0000313" key="3">
    <source>
        <dbReference type="Proteomes" id="UP001530400"/>
    </source>
</evidence>
<gene>
    <name evidence="2" type="ORF">ACHAWO_011155</name>
</gene>
<keyword evidence="3" id="KW-1185">Reference proteome</keyword>
<dbReference type="Gene3D" id="3.40.605.10">
    <property type="entry name" value="Aldehyde Dehydrogenase, Chain A, domain 1"/>
    <property type="match status" value="1"/>
</dbReference>
<evidence type="ECO:0000313" key="2">
    <source>
        <dbReference type="EMBL" id="KAL3798480.1"/>
    </source>
</evidence>
<dbReference type="PANTHER" id="PTHR11699">
    <property type="entry name" value="ALDEHYDE DEHYDROGENASE-RELATED"/>
    <property type="match status" value="1"/>
</dbReference>
<evidence type="ECO:0000259" key="1">
    <source>
        <dbReference type="Pfam" id="PF00171"/>
    </source>
</evidence>
<accession>A0ABD3QLF4</accession>
<proteinExistence type="predicted"/>
<dbReference type="Pfam" id="PF00171">
    <property type="entry name" value="Aldedh"/>
    <property type="match status" value="1"/>
</dbReference>
<dbReference type="SUPFAM" id="SSF53720">
    <property type="entry name" value="ALDH-like"/>
    <property type="match status" value="1"/>
</dbReference>
<dbReference type="InterPro" id="IPR016162">
    <property type="entry name" value="Ald_DH_N"/>
</dbReference>
<name>A0ABD3QLF4_9STRA</name>
<dbReference type="FunFam" id="3.40.605.10:FF:000026">
    <property type="entry name" value="Aldehyde dehydrogenase, putative"/>
    <property type="match status" value="1"/>
</dbReference>
<dbReference type="Gene3D" id="3.40.309.10">
    <property type="entry name" value="Aldehyde Dehydrogenase, Chain A, domain 2"/>
    <property type="match status" value="1"/>
</dbReference>